<feature type="domain" description="Sushi" evidence="12">
    <location>
        <begin position="1202"/>
        <end position="1262"/>
    </location>
</feature>
<feature type="disulfide bond" evidence="9">
    <location>
        <begin position="1812"/>
        <end position="1839"/>
    </location>
</feature>
<keyword evidence="8" id="KW-0325">Glycoprotein</keyword>
<feature type="domain" description="Sushi" evidence="12">
    <location>
        <begin position="332"/>
        <end position="400"/>
    </location>
</feature>
<feature type="domain" description="Sushi" evidence="12">
    <location>
        <begin position="1263"/>
        <end position="1323"/>
    </location>
</feature>
<feature type="region of interest" description="Disordered" evidence="10">
    <location>
        <begin position="959"/>
        <end position="983"/>
    </location>
</feature>
<dbReference type="InterPro" id="IPR050350">
    <property type="entry name" value="Compl-Cell_Adhes-Reg"/>
</dbReference>
<evidence type="ECO:0000259" key="12">
    <source>
        <dbReference type="PROSITE" id="PS50923"/>
    </source>
</evidence>
<dbReference type="FunFam" id="2.10.70.10:FF:000055">
    <property type="entry name" value="Complement decay-accelerating factor, GPI-anchored"/>
    <property type="match status" value="1"/>
</dbReference>
<feature type="disulfide bond" evidence="9">
    <location>
        <begin position="1751"/>
        <end position="1778"/>
    </location>
</feature>
<feature type="domain" description="Sushi" evidence="12">
    <location>
        <begin position="406"/>
        <end position="447"/>
    </location>
</feature>
<organism evidence="13 14">
    <name type="scientific">Zosterops borbonicus</name>
    <dbReference type="NCBI Taxonomy" id="364589"/>
    <lineage>
        <taxon>Eukaryota</taxon>
        <taxon>Metazoa</taxon>
        <taxon>Chordata</taxon>
        <taxon>Craniata</taxon>
        <taxon>Vertebrata</taxon>
        <taxon>Euteleostomi</taxon>
        <taxon>Archelosauria</taxon>
        <taxon>Archosauria</taxon>
        <taxon>Dinosauria</taxon>
        <taxon>Saurischia</taxon>
        <taxon>Theropoda</taxon>
        <taxon>Coelurosauria</taxon>
        <taxon>Aves</taxon>
        <taxon>Neognathae</taxon>
        <taxon>Neoaves</taxon>
        <taxon>Telluraves</taxon>
        <taxon>Australaves</taxon>
        <taxon>Passeriformes</taxon>
        <taxon>Sylvioidea</taxon>
        <taxon>Zosteropidae</taxon>
        <taxon>Zosterops</taxon>
    </lineage>
</organism>
<keyword evidence="4" id="KW-0677">Repeat</keyword>
<feature type="chain" id="PRO_5035468120" description="Sushi domain-containing protein" evidence="11">
    <location>
        <begin position="24"/>
        <end position="1938"/>
    </location>
</feature>
<feature type="domain" description="Sushi" evidence="12">
    <location>
        <begin position="209"/>
        <end position="272"/>
    </location>
</feature>
<feature type="domain" description="Sushi" evidence="12">
    <location>
        <begin position="1324"/>
        <end position="1382"/>
    </location>
</feature>
<keyword evidence="7 9" id="KW-1015">Disulfide bond</keyword>
<dbReference type="OrthoDB" id="6127264at2759"/>
<name>A0A8K1G6F9_9PASS</name>
<feature type="disulfide bond" evidence="9">
    <location>
        <begin position="179"/>
        <end position="206"/>
    </location>
</feature>
<keyword evidence="6" id="KW-0180">Complement pathway</keyword>
<feature type="domain" description="Sushi" evidence="12">
    <location>
        <begin position="1142"/>
        <end position="1200"/>
    </location>
</feature>
<feature type="disulfide bond" evidence="9">
    <location>
        <begin position="1050"/>
        <end position="1077"/>
    </location>
</feature>
<gene>
    <name evidence="13" type="ORF">HGM15179_014606</name>
</gene>
<dbReference type="Proteomes" id="UP000796761">
    <property type="component" value="Unassembled WGS sequence"/>
</dbReference>
<dbReference type="InterPro" id="IPR035976">
    <property type="entry name" value="Sushi/SCR/CCP_sf"/>
</dbReference>
<feature type="domain" description="Sushi" evidence="12">
    <location>
        <begin position="1014"/>
        <end position="1079"/>
    </location>
</feature>
<evidence type="ECO:0000256" key="8">
    <source>
        <dbReference type="ARBA" id="ARBA00023180"/>
    </source>
</evidence>
<feature type="disulfide bond" evidence="9">
    <location>
        <begin position="511"/>
        <end position="554"/>
    </location>
</feature>
<dbReference type="Gene3D" id="2.10.70.10">
    <property type="entry name" value="Complement Module, domain 1"/>
    <property type="match status" value="27"/>
</dbReference>
<feature type="disulfide bond" evidence="9">
    <location>
        <begin position="302"/>
        <end position="329"/>
    </location>
</feature>
<evidence type="ECO:0000256" key="3">
    <source>
        <dbReference type="ARBA" id="ARBA00022729"/>
    </source>
</evidence>
<keyword evidence="1" id="KW-0399">Innate immunity</keyword>
<feature type="disulfide bond" evidence="9">
    <location>
        <begin position="1386"/>
        <end position="1429"/>
    </location>
</feature>
<feature type="disulfide bond" evidence="9">
    <location>
        <begin position="210"/>
        <end position="253"/>
    </location>
</feature>
<feature type="domain" description="Sushi" evidence="12">
    <location>
        <begin position="509"/>
        <end position="573"/>
    </location>
</feature>
<feature type="domain" description="Sushi" evidence="12">
    <location>
        <begin position="273"/>
        <end position="331"/>
    </location>
</feature>
<feature type="domain" description="Sushi" evidence="12">
    <location>
        <begin position="1384"/>
        <end position="1444"/>
    </location>
</feature>
<feature type="domain" description="Sushi" evidence="12">
    <location>
        <begin position="1517"/>
        <end position="1581"/>
    </location>
</feature>
<evidence type="ECO:0000256" key="4">
    <source>
        <dbReference type="ARBA" id="ARBA00022737"/>
    </source>
</evidence>
<comment type="caution">
    <text evidence="13">The sequence shown here is derived from an EMBL/GenBank/DDBJ whole genome shotgun (WGS) entry which is preliminary data.</text>
</comment>
<feature type="domain" description="Sushi" evidence="12">
    <location>
        <begin position="1720"/>
        <end position="1780"/>
    </location>
</feature>
<keyword evidence="5" id="KW-0391">Immunity</keyword>
<dbReference type="Pfam" id="PF00084">
    <property type="entry name" value="Sushi"/>
    <property type="match status" value="27"/>
</dbReference>
<feature type="disulfide bond" evidence="9">
    <location>
        <begin position="765"/>
        <end position="808"/>
    </location>
</feature>
<feature type="domain" description="Sushi" evidence="12">
    <location>
        <begin position="1781"/>
        <end position="1841"/>
    </location>
</feature>
<dbReference type="GO" id="GO:0045087">
    <property type="term" value="P:innate immune response"/>
    <property type="evidence" value="ECO:0007669"/>
    <property type="project" value="UniProtKB-KW"/>
</dbReference>
<keyword evidence="2 9" id="KW-0768">Sushi</keyword>
<feature type="disulfide bond" evidence="9">
    <location>
        <begin position="1171"/>
        <end position="1198"/>
    </location>
</feature>
<comment type="caution">
    <text evidence="9">Lacks conserved residue(s) required for the propagation of feature annotation.</text>
</comment>
<feature type="disulfide bond" evidence="9">
    <location>
        <begin position="1233"/>
        <end position="1260"/>
    </location>
</feature>
<sequence>MPGLLGPGQLLAAMLLLLQPAGTRKVPCRVPHIPHGQLSPAGNLSYGSTATLQCEPGFVPQGGSTTVTCVTYGKLYPGEPFCVPGRCRSPPSVEFAELRRHFQPHGFPPGSRVSYSCRLGYALIPGVTPTITCLQNYTWSRPPRLCQQVQCPSPVIPHGSEVSPRRAEYTFGQQVDFQCDHGYVLKGKDRAQCSSDGMWRPPVPYCVRVCDPPPKITNGQHSAPGVQDFPYGSEVKYSCVEGLSLIGNESIYCTSEDGENLTWSGPAPECRAVRCPRPVVQRGRMSPQTFTFPYGLLLHFSCDPGFGLRGAAQSQCQADGTWDPPVPTCQPVLCPQPQVPYGRVKSPLGGKTWYQTNETVTLECLPGYQLLDSEMMPLEDTWTATCLPGGSWTPLPKCEDEIRNFFPVGTNVSYVCRPGYENTSESSPSSTCLHNLTWSQPAELCRKRSCSAPGAVPGGRMGPLTDLQLGARVDVFCEDGYKLVGNNFIRCQLTGNEVEWSKLPTCELITCPPPPPISHGRHDGEGTEIFVYNSTVTYSCEPNFQLVGNRSIHCRSGDKTSGVWSGAVPKCKGDCGPLPNISHAEPRGDAKHQQSFSVGSKVTFSCVPGYTRRPLLPDTIQCLPNSRWSSLSDFCGRSCPRPPSVPFAAISPEDQRQNFYAVNTTVRYICRPGYENSTDQLPTSTCLDDLTWTQVPRLCQKKSCGIPANPEHGQVTTRDHLLGATASVVCDRGYRLKGASPSIRCILQGNKAVWSPLPACQVISCPPPADIPHGQHSGNSSGEFVFGSVITYRCEPGLELVGQDTLHCTMDNNGDNGTWSGDPPTCWVKTTAETNQTKPSEENPYWLASVLIPSCIVPPVVLGILAGVIMRRKESEKHSYNVNFQKHEMKGKDAERHPGFTAEKQQPKSWNSYFCHTGNCHVCPRCEEQLHSDLAPLSEPTHRGCTVCQDWLSSQKPRTYSVPSISDGDRQSPAGPSSPGRAVDVLRGNGIGEAAPRWSEAEQPMDHQSEHICPICESWLRAHTGQGDSSAVTPREWRDKGLWDTVTVTCNPGYTLRGSPRSICGVGSRWTPPLPECKKEVTCPRPPNIANGLHSAQSLHRFPQGLTVSYSCKEGFELLGNVSITCTDSGLWSRPLPRCEAIGCQAPEVQNGKVHNPQSTYRAGETLHFGCHPGYAAEGSDEARCQPGGIWNPPELVCQRVRPCPMPPEVANGNHNSQDKAFFTMGMSVRYSCNPGYYLVGNAAVFCRASGNWSQPRPRCEEVTCPRPPNIANGLHSAQSLHRFPQGLTVSYSCKEGFELLGNVSITCTDSGLWSRPLPRCEAIGCQAPEVQNGKVHNPQSTYRAGETLHFGCHPGYAAEGSDEARCQPGGIWNPPELVCQRVRPCPMPPEVANGNHNSQDKAFFTMGMSVRYSCNPGYYLVGNAAVFCRASGNWSQPRPRCEVTVCINPIVANARQLGGQGLLSAPGQTVTFQCHDGYSLQGSASVSCQEDGSWQPPAPVCDRALPHHNSFNRSSGACAAPKRLQFAELNEEHRNALEFSVGKTVQYTCRPGYAKVPRMSPTVTCLESGVWSEALEFCKRKQCKQPEPPRNGRVVVLTDLLFGSTISHTCDEGYRLVGQSHRRCETLGRDVAWSGLPPICQRVVCPAPEIPNGRVTVPKLRYTYRDSVTFRCRKGFTLRGHPTSQCQGDRSWHPPVPVCEEDGVAERYHHPDTTTKPVLHCSKPANIAHGSFRGPGKAVFTPGTSVDYICEPGFSLLGTASIYCTASGAWSHPPPLCQAVRCLQPPNITNGRLKGNASATFPSGAAVSYSCDPGYSLVGNAFINCTGSGAWSQPLPQCKEIRCEFPDVQGVKKAIKGNTYRSGTNITLECDDGYTLEGISHTQCQEDFSWDPPVPACKLNAQGCNGLRLLQNLEHAKITLNQGVLYQQIFVSFNPNP</sequence>
<feature type="disulfide bond" evidence="9">
    <location>
        <begin position="1083"/>
        <end position="1126"/>
    </location>
</feature>
<feature type="domain" description="Sushi" evidence="12">
    <location>
        <begin position="1644"/>
        <end position="1702"/>
    </location>
</feature>
<dbReference type="InterPro" id="IPR000436">
    <property type="entry name" value="Sushi_SCR_CCP_dom"/>
</dbReference>
<feature type="domain" description="Sushi" evidence="12">
    <location>
        <begin position="763"/>
        <end position="828"/>
    </location>
</feature>
<feature type="disulfide bond" evidence="9">
    <location>
        <begin position="1204"/>
        <end position="1247"/>
    </location>
</feature>
<evidence type="ECO:0000313" key="14">
    <source>
        <dbReference type="Proteomes" id="UP000796761"/>
    </source>
</evidence>
<feature type="disulfide bond" evidence="9">
    <location>
        <begin position="1871"/>
        <end position="1898"/>
    </location>
</feature>
<feature type="domain" description="Sushi" evidence="12">
    <location>
        <begin position="1445"/>
        <end position="1504"/>
    </location>
</feature>
<feature type="disulfide bond" evidence="9">
    <location>
        <begin position="1722"/>
        <end position="1765"/>
    </location>
</feature>
<feature type="domain" description="Sushi" evidence="12">
    <location>
        <begin position="702"/>
        <end position="762"/>
    </location>
</feature>
<protein>
    <recommendedName>
        <fullName evidence="12">Sushi domain-containing protein</fullName>
    </recommendedName>
</protein>
<feature type="domain" description="Sushi" evidence="12">
    <location>
        <begin position="637"/>
        <end position="701"/>
    </location>
</feature>
<keyword evidence="14" id="KW-1185">Reference proteome</keyword>
<proteinExistence type="predicted"/>
<dbReference type="EMBL" id="SWJQ01000585">
    <property type="protein sequence ID" value="TRZ12487.1"/>
    <property type="molecule type" value="Genomic_DNA"/>
</dbReference>
<accession>A0A8K1G6F9</accession>
<feature type="domain" description="Sushi" evidence="12">
    <location>
        <begin position="448"/>
        <end position="508"/>
    </location>
</feature>
<evidence type="ECO:0000256" key="2">
    <source>
        <dbReference type="ARBA" id="ARBA00022659"/>
    </source>
</evidence>
<dbReference type="FunFam" id="2.10.70.10:FF:000014">
    <property type="entry name" value="Membrane cofactor protein"/>
    <property type="match status" value="6"/>
</dbReference>
<evidence type="ECO:0000256" key="5">
    <source>
        <dbReference type="ARBA" id="ARBA00022859"/>
    </source>
</evidence>
<feature type="disulfide bond" evidence="9">
    <location>
        <begin position="1265"/>
        <end position="1308"/>
    </location>
</feature>
<dbReference type="CDD" id="cd00033">
    <property type="entry name" value="CCP"/>
    <property type="match status" value="27"/>
</dbReference>
<feature type="disulfide bond" evidence="9">
    <location>
        <begin position="1415"/>
        <end position="1442"/>
    </location>
</feature>
<evidence type="ECO:0000256" key="6">
    <source>
        <dbReference type="ARBA" id="ARBA00022875"/>
    </source>
</evidence>
<feature type="domain" description="Sushi" evidence="12">
    <location>
        <begin position="1081"/>
        <end position="1141"/>
    </location>
</feature>
<dbReference type="FunFam" id="2.10.70.10:FF:000070">
    <property type="entry name" value="Complement C3d receptor 2"/>
    <property type="match status" value="1"/>
</dbReference>
<dbReference type="GO" id="GO:0006958">
    <property type="term" value="P:complement activation, classical pathway"/>
    <property type="evidence" value="ECO:0007669"/>
    <property type="project" value="UniProtKB-KW"/>
</dbReference>
<feature type="disulfide bond" evidence="9">
    <location>
        <begin position="1294"/>
        <end position="1321"/>
    </location>
</feature>
<feature type="signal peptide" evidence="11">
    <location>
        <begin position="1"/>
        <end position="23"/>
    </location>
</feature>
<evidence type="ECO:0000256" key="9">
    <source>
        <dbReference type="PROSITE-ProRule" id="PRU00302"/>
    </source>
</evidence>
<feature type="disulfide bond" evidence="9">
    <location>
        <begin position="1353"/>
        <end position="1380"/>
    </location>
</feature>
<evidence type="ECO:0000256" key="7">
    <source>
        <dbReference type="ARBA" id="ARBA00023157"/>
    </source>
</evidence>
<evidence type="ECO:0000256" key="10">
    <source>
        <dbReference type="SAM" id="MobiDB-lite"/>
    </source>
</evidence>
<feature type="disulfide bond" evidence="9">
    <location>
        <begin position="1673"/>
        <end position="1700"/>
    </location>
</feature>
<dbReference type="SUPFAM" id="SSF57535">
    <property type="entry name" value="Complement control module/SCR domain"/>
    <property type="match status" value="27"/>
</dbReference>
<dbReference type="PANTHER" id="PTHR19325">
    <property type="entry name" value="COMPLEMENT COMPONENT-RELATED SUSHI DOMAIN-CONTAINING"/>
    <property type="match status" value="1"/>
</dbReference>
<feature type="domain" description="Sushi" evidence="12">
    <location>
        <begin position="1582"/>
        <end position="1643"/>
    </location>
</feature>
<evidence type="ECO:0000256" key="11">
    <source>
        <dbReference type="SAM" id="SignalP"/>
    </source>
</evidence>
<keyword evidence="3 11" id="KW-0732">Signal</keyword>
<feature type="disulfide bond" evidence="9">
    <location>
        <begin position="1112"/>
        <end position="1139"/>
    </location>
</feature>
<feature type="domain" description="Sushi" evidence="12">
    <location>
        <begin position="26"/>
        <end position="84"/>
    </location>
</feature>
<dbReference type="PROSITE" id="PS50923">
    <property type="entry name" value="SUSHI"/>
    <property type="match status" value="26"/>
</dbReference>
<feature type="domain" description="Sushi" evidence="12">
    <location>
        <begin position="149"/>
        <end position="208"/>
    </location>
</feature>
<feature type="disulfide bond" evidence="9">
    <location>
        <begin position="1783"/>
        <end position="1826"/>
    </location>
</feature>
<dbReference type="SMART" id="SM00032">
    <property type="entry name" value="CCP"/>
    <property type="match status" value="27"/>
</dbReference>
<evidence type="ECO:0000256" key="1">
    <source>
        <dbReference type="ARBA" id="ARBA00022588"/>
    </source>
</evidence>
<feature type="domain" description="Sushi" evidence="12">
    <location>
        <begin position="1842"/>
        <end position="1900"/>
    </location>
</feature>
<feature type="disulfide bond" evidence="9">
    <location>
        <begin position="1475"/>
        <end position="1502"/>
    </location>
</feature>
<evidence type="ECO:0000313" key="13">
    <source>
        <dbReference type="EMBL" id="TRZ12487.1"/>
    </source>
</evidence>
<feature type="domain" description="Sushi" evidence="12">
    <location>
        <begin position="85"/>
        <end position="148"/>
    </location>
</feature>
<reference evidence="13" key="1">
    <citation type="submission" date="2019-04" db="EMBL/GenBank/DDBJ databases">
        <title>Genome assembly of Zosterops borbonicus 15179.</title>
        <authorList>
            <person name="Leroy T."/>
            <person name="Anselmetti Y."/>
            <person name="Tilak M.-K."/>
            <person name="Nabholz B."/>
        </authorList>
    </citation>
    <scope>NUCLEOTIDE SEQUENCE</scope>
    <source>
        <strain evidence="13">HGM_15179</strain>
        <tissue evidence="13">Muscle</tissue>
    </source>
</reference>
<dbReference type="PANTHER" id="PTHR19325:SF560">
    <property type="entry name" value="SUSHI, VON WILLEBRAND FACTOR TYPE A, EGF AND PENTRAXIN DOMAIN-CONTAINING PROTEIN 1"/>
    <property type="match status" value="1"/>
</dbReference>